<keyword evidence="2" id="KW-1185">Reference proteome</keyword>
<reference evidence="1 2" key="1">
    <citation type="journal article" date="2013" name="Genome Announc.">
        <title>Genome Sequence of the Obligate Gammaproteobacterial Methanotroph Methylomicrobium album Strain BG8.</title>
        <authorList>
            <person name="Kits K.D."/>
            <person name="Kalyuzhnaya M.G."/>
            <person name="Klotz M.G."/>
            <person name="Jetten M.S."/>
            <person name="Op den Camp H.J."/>
            <person name="Vuilleumier S."/>
            <person name="Bringel F."/>
            <person name="Dispirito A.A."/>
            <person name="Murrell J.C."/>
            <person name="Bruce D."/>
            <person name="Cheng J.F."/>
            <person name="Copeland A."/>
            <person name="Goodwin L."/>
            <person name="Hauser L."/>
            <person name="Lajus A."/>
            <person name="Land M.L."/>
            <person name="Lapidus A."/>
            <person name="Lucas S."/>
            <person name="Medigue C."/>
            <person name="Pitluck S."/>
            <person name="Woyke T."/>
            <person name="Zeytun A."/>
            <person name="Stein L.Y."/>
        </authorList>
    </citation>
    <scope>NUCLEOTIDE SEQUENCE [LARGE SCALE GENOMIC DNA]</scope>
    <source>
        <strain evidence="1 2">BG8</strain>
    </source>
</reference>
<name>H8GMP8_METAL</name>
<evidence type="ECO:0000313" key="1">
    <source>
        <dbReference type="EMBL" id="EIC28288.1"/>
    </source>
</evidence>
<proteinExistence type="predicted"/>
<dbReference type="EMBL" id="CM001475">
    <property type="protein sequence ID" value="EIC28288.1"/>
    <property type="molecule type" value="Genomic_DNA"/>
</dbReference>
<dbReference type="HOGENOM" id="CLU_3345765_0_0_6"/>
<sequence length="37" mass="4109">MKALALPVDQGRFGLRVEPAAGKRGKDYRDTGMRTVF</sequence>
<accession>H8GMP8</accession>
<organism evidence="1 2">
    <name type="scientific">Methylomicrobium album BG8</name>
    <dbReference type="NCBI Taxonomy" id="686340"/>
    <lineage>
        <taxon>Bacteria</taxon>
        <taxon>Pseudomonadati</taxon>
        <taxon>Pseudomonadota</taxon>
        <taxon>Gammaproteobacteria</taxon>
        <taxon>Methylococcales</taxon>
        <taxon>Methylococcaceae</taxon>
        <taxon>Methylomicrobium</taxon>
    </lineage>
</organism>
<dbReference type="Proteomes" id="UP000005090">
    <property type="component" value="Chromosome"/>
</dbReference>
<evidence type="ECO:0000313" key="2">
    <source>
        <dbReference type="Proteomes" id="UP000005090"/>
    </source>
</evidence>
<gene>
    <name evidence="1" type="ORF">Metal_0434</name>
</gene>
<protein>
    <submittedName>
        <fullName evidence="1">Uncharacterized protein</fullName>
    </submittedName>
</protein>
<dbReference type="AlphaFoldDB" id="H8GMP8"/>